<evidence type="ECO:0000313" key="3">
    <source>
        <dbReference type="EMBL" id="NHN86571.1"/>
    </source>
</evidence>
<dbReference type="InterPro" id="IPR013830">
    <property type="entry name" value="SGNH_hydro"/>
</dbReference>
<dbReference type="InterPro" id="IPR036514">
    <property type="entry name" value="SGNH_hydro_sf"/>
</dbReference>
<feature type="compositionally biased region" description="Low complexity" evidence="1">
    <location>
        <begin position="389"/>
        <end position="404"/>
    </location>
</feature>
<proteinExistence type="predicted"/>
<dbReference type="Pfam" id="PF13472">
    <property type="entry name" value="Lipase_GDSL_2"/>
    <property type="match status" value="1"/>
</dbReference>
<dbReference type="InterPro" id="IPR052762">
    <property type="entry name" value="PCW_deacetylase/CE"/>
</dbReference>
<name>A0ABX0JVM8_9PROT</name>
<dbReference type="EMBL" id="WOTB01000039">
    <property type="protein sequence ID" value="NHN86571.1"/>
    <property type="molecule type" value="Genomic_DNA"/>
</dbReference>
<reference evidence="3 4" key="1">
    <citation type="journal article" date="2020" name="Int. J. Syst. Evol. Microbiol.">
        <title>Novel acetic acid bacteria from cider fermentations: Acetobacter conturbans sp. nov. and Acetobacter fallax sp. nov.</title>
        <authorList>
            <person name="Sombolestani A.S."/>
            <person name="Cleenwerck I."/>
            <person name="Cnockaert M."/>
            <person name="Borremans W."/>
            <person name="Wieme A.D."/>
            <person name="De Vuyst L."/>
            <person name="Vandamme P."/>
        </authorList>
    </citation>
    <scope>NUCLEOTIDE SEQUENCE [LARGE SCALE GENOMIC DNA]</scope>
    <source>
        <strain evidence="3 4">LMG 30640</strain>
    </source>
</reference>
<accession>A0ABX0JVM8</accession>
<sequence length="963" mass="96634">MAFNVTMQTGASFLTSPSAGYGEALGPGSKSFGWLISSLGTNSLFSAAGTTVEIEVIFTGTSVVTRNSIVAMQDGLIALAVTPSGTVQAYVGSLKSGIQVSATSSTTILDGNPHRIAAVFDGVSALVFIDGVLSGTTACTSAVLAAISWTSSQWGIGYYPGSSQPYVNQGTIDEIAVFSPARHTAAYTPATAPYTGAEAGLVALYHLDGDGTDSKATITVSTTYTLAGPTSLTTGSAATYTLVPDGSGPASAVTITPVSSLSGVFSPESVTLQASSTASATFTFTASTTGTGTLSTTNNGSLTDPATLSISATSASTPFSTYTLTGPSSLTAGSASTFTVTPGAGSAAGSAITITLASTLAGTFSPATVTIPAGSTAAETFTFTPDNAGSSGTLSSTNNGGLTNPPALTVSTPAAFSTYTLNVPSAMTESVAATCTVTPGAGAARTSAAVITPQSTLAGTFNPTTATIPAGSTSAVTFSFIPDATGTGTISTTNNASLTNPSGTTFSVTAATTSFTTYTLTGPASLTAGSASGYTITPGSGAALSTAVTITPACTLSGTFSPYSVMIPAGSTAAQTFRFTPGAAGAGTLSATNSGSLTNPASMSIAVAAQAVQTGPMNNAAITYSPWNWSVSATGAVSANPGAYLNFGFTGSTLQIICDVSANSGPLPEFYVVIDGQAPQLFTAASTVTVAMPSTTSSWSTHTCELIFKSSTCTENRWSPQQTSLVITDITLSSDASLSVIAPFEKKILVYGDSITEGYQSLQKLASTTTDAAVSDASLAWGYRLRHALGVEVGIVAFTGSGLTVTGNGNVPPLTATWNQLWNGQPRDFTVAPDVVVMNEGTNDGAHNASQSAVQTAAVTVLKNLIATCPSARIVVMQPFQGNGSYFTTTARTTVTAALQAAVAECTNGLVRWVSTDGWFTSTMPSADGTHPLGVSTIQDIMPPAVTSLASLTQQNLRVYSFF</sequence>
<dbReference type="Gene3D" id="2.60.120.200">
    <property type="match status" value="1"/>
</dbReference>
<dbReference type="Gene3D" id="3.40.50.1110">
    <property type="entry name" value="SGNH hydrolase"/>
    <property type="match status" value="1"/>
</dbReference>
<evidence type="ECO:0000256" key="1">
    <source>
        <dbReference type="SAM" id="MobiDB-lite"/>
    </source>
</evidence>
<dbReference type="SUPFAM" id="SSF49899">
    <property type="entry name" value="Concanavalin A-like lectins/glucanases"/>
    <property type="match status" value="1"/>
</dbReference>
<dbReference type="InterPro" id="IPR013320">
    <property type="entry name" value="ConA-like_dom_sf"/>
</dbReference>
<feature type="domain" description="SGNH hydrolase-type esterase" evidence="2">
    <location>
        <begin position="750"/>
        <end position="921"/>
    </location>
</feature>
<evidence type="ECO:0000313" key="4">
    <source>
        <dbReference type="Proteomes" id="UP000635278"/>
    </source>
</evidence>
<evidence type="ECO:0000259" key="2">
    <source>
        <dbReference type="Pfam" id="PF13472"/>
    </source>
</evidence>
<dbReference type="Proteomes" id="UP000635278">
    <property type="component" value="Unassembled WGS sequence"/>
</dbReference>
<dbReference type="PANTHER" id="PTHR37834:SF2">
    <property type="entry name" value="ESTERASE, SGNH HYDROLASE-TYPE"/>
    <property type="match status" value="1"/>
</dbReference>
<organism evidence="3 4">
    <name type="scientific">Acetobacter musti</name>
    <dbReference type="NCBI Taxonomy" id="864732"/>
    <lineage>
        <taxon>Bacteria</taxon>
        <taxon>Pseudomonadati</taxon>
        <taxon>Pseudomonadota</taxon>
        <taxon>Alphaproteobacteria</taxon>
        <taxon>Acetobacterales</taxon>
        <taxon>Acetobacteraceae</taxon>
        <taxon>Acetobacter</taxon>
    </lineage>
</organism>
<dbReference type="SUPFAM" id="SSF52266">
    <property type="entry name" value="SGNH hydrolase"/>
    <property type="match status" value="1"/>
</dbReference>
<feature type="region of interest" description="Disordered" evidence="1">
    <location>
        <begin position="385"/>
        <end position="406"/>
    </location>
</feature>
<comment type="caution">
    <text evidence="3">The sequence shown here is derived from an EMBL/GenBank/DDBJ whole genome shotgun (WGS) entry which is preliminary data.</text>
</comment>
<gene>
    <name evidence="3" type="ORF">GOB93_18330</name>
</gene>
<protein>
    <recommendedName>
        <fullName evidence="2">SGNH hydrolase-type esterase domain-containing protein</fullName>
    </recommendedName>
</protein>
<dbReference type="Gene3D" id="2.60.120.260">
    <property type="entry name" value="Galactose-binding domain-like"/>
    <property type="match status" value="1"/>
</dbReference>
<dbReference type="PANTHER" id="PTHR37834">
    <property type="entry name" value="GDSL-LIKE LIPASE/ACYLHYDROLASE DOMAIN PROTEIN (AFU_ORTHOLOGUE AFUA_2G00620)"/>
    <property type="match status" value="1"/>
</dbReference>
<keyword evidence="4" id="KW-1185">Reference proteome</keyword>